<sequence length="274" mass="31237">MSIKLTDLPKLPPMPILEETPDEIYRRWVNRAIDMAKDRGLPPPPTDEGEYFYDLWYPIAQEIAEQQELWTYGFIQAFPIWADSEFLDAHAWANGVARKAGEDDDALRIRMLEQAFAEEGSGRRKDYETWAKETEGVGGAIAREKERHDNSIDLYLTDLVGQPITPDFAAKVKALMWEEKRIAGHDLEVHPAPVFTLRIEARLATIEDLTKLAEQIRKRVIDYADGRTLLVYNYIAALLLGPGVENYFDFKLNGDEKDVDVPTTSVLQVEVILS</sequence>
<dbReference type="RefSeq" id="WP_315747332.1">
    <property type="nucleotide sequence ID" value="NZ_JAVYAA010000010.1"/>
</dbReference>
<dbReference type="Proteomes" id="UP001250538">
    <property type="component" value="Unassembled WGS sequence"/>
</dbReference>
<keyword evidence="2" id="KW-1185">Reference proteome</keyword>
<proteinExistence type="predicted"/>
<dbReference type="AlphaFoldDB" id="A0AAJ2K1L9"/>
<name>A0AAJ2K1L9_9BACL</name>
<comment type="caution">
    <text evidence="1">The sequence shown here is derived from an EMBL/GenBank/DDBJ whole genome shotgun (WGS) entry which is preliminary data.</text>
</comment>
<protein>
    <submittedName>
        <fullName evidence="1">Baseplate J/gp47 family protein</fullName>
    </submittedName>
</protein>
<gene>
    <name evidence="1" type="ORF">RQP50_27455</name>
</gene>
<evidence type="ECO:0000313" key="1">
    <source>
        <dbReference type="EMBL" id="MDT8979971.1"/>
    </source>
</evidence>
<accession>A0AAJ2K1L9</accession>
<dbReference type="EMBL" id="JAVYAA010000010">
    <property type="protein sequence ID" value="MDT8979971.1"/>
    <property type="molecule type" value="Genomic_DNA"/>
</dbReference>
<evidence type="ECO:0000313" key="2">
    <source>
        <dbReference type="Proteomes" id="UP001250538"/>
    </source>
</evidence>
<organism evidence="1 2">
    <name type="scientific">Paenibacillus suaedae</name>
    <dbReference type="NCBI Taxonomy" id="3077233"/>
    <lineage>
        <taxon>Bacteria</taxon>
        <taxon>Bacillati</taxon>
        <taxon>Bacillota</taxon>
        <taxon>Bacilli</taxon>
        <taxon>Bacillales</taxon>
        <taxon>Paenibacillaceae</taxon>
        <taxon>Paenibacillus</taxon>
    </lineage>
</organism>
<reference evidence="2" key="1">
    <citation type="submission" date="2023-09" db="EMBL/GenBank/DDBJ databases">
        <title>Paenibacillus sp. chi10 Genome sequencing and assembly.</title>
        <authorList>
            <person name="Kim I."/>
        </authorList>
    </citation>
    <scope>NUCLEOTIDE SEQUENCE [LARGE SCALE GENOMIC DNA]</scope>
    <source>
        <strain evidence="2">chi10</strain>
    </source>
</reference>